<feature type="region of interest" description="Disordered" evidence="3">
    <location>
        <begin position="218"/>
        <end position="245"/>
    </location>
</feature>
<evidence type="ECO:0000256" key="3">
    <source>
        <dbReference type="SAM" id="MobiDB-lite"/>
    </source>
</evidence>
<protein>
    <recommendedName>
        <fullName evidence="1">peptidylprolyl isomerase</fullName>
        <ecNumber evidence="1">5.2.1.8</ecNumber>
    </recommendedName>
</protein>
<keyword evidence="1" id="KW-0413">Isomerase</keyword>
<keyword evidence="6" id="KW-1185">Reference proteome</keyword>
<evidence type="ECO:0000313" key="5">
    <source>
        <dbReference type="Ensembl" id="ENSENLP00000038580.1"/>
    </source>
</evidence>
<dbReference type="Pfam" id="PF23649">
    <property type="entry name" value="FKBP15"/>
    <property type="match status" value="1"/>
</dbReference>
<dbReference type="GO" id="GO:0030426">
    <property type="term" value="C:growth cone"/>
    <property type="evidence" value="ECO:0007669"/>
    <property type="project" value="TreeGrafter"/>
</dbReference>
<dbReference type="AlphaFoldDB" id="A0A665W415"/>
<reference evidence="5" key="1">
    <citation type="submission" date="2021-04" db="EMBL/GenBank/DDBJ databases">
        <authorList>
            <consortium name="Wellcome Sanger Institute Data Sharing"/>
        </authorList>
    </citation>
    <scope>NUCLEOTIDE SEQUENCE [LARGE SCALE GENOMIC DNA]</scope>
</reference>
<proteinExistence type="predicted"/>
<reference evidence="5" key="2">
    <citation type="submission" date="2025-08" db="UniProtKB">
        <authorList>
            <consortium name="Ensembl"/>
        </authorList>
    </citation>
    <scope>IDENTIFICATION</scope>
</reference>
<feature type="coiled-coil region" evidence="2">
    <location>
        <begin position="505"/>
        <end position="652"/>
    </location>
</feature>
<organism evidence="5 6">
    <name type="scientific">Echeneis naucrates</name>
    <name type="common">Live sharksucker</name>
    <dbReference type="NCBI Taxonomy" id="173247"/>
    <lineage>
        <taxon>Eukaryota</taxon>
        <taxon>Metazoa</taxon>
        <taxon>Chordata</taxon>
        <taxon>Craniata</taxon>
        <taxon>Vertebrata</taxon>
        <taxon>Euteleostomi</taxon>
        <taxon>Actinopterygii</taxon>
        <taxon>Neopterygii</taxon>
        <taxon>Teleostei</taxon>
        <taxon>Neoteleostei</taxon>
        <taxon>Acanthomorphata</taxon>
        <taxon>Carangaria</taxon>
        <taxon>Carangiformes</taxon>
        <taxon>Echeneidae</taxon>
        <taxon>Echeneis</taxon>
    </lineage>
</organism>
<sequence length="807" mass="90124">MKSCTAFVSHSINGQYVKQGKLGAAALGNHASKEYKILLYLSQQKQVTAARIHTGFVFTVQPNNYCTFYDDQRQNWSLMFESEKASSDFCKEVSLAKANSATCLDTVVVQDLSLGEGQGVENGDSLEVLYTGWLLQNHTIGQMFDSNHNKEKLLRLKIGAGKVIKGWEEGMLGMKKAGRRLIIIPPNLGYGSKGVPGCIPSNSTLIFETELRRVKFSKDSSSDRASASSRDSAAPSPAPSSVPSFSLTLFRDPPLHAKSNSISEQLANPDASKAKLISRMAKMGQPMLPFLTGMTSQPESSDSELEVGPFPVLAVHPHPHAAPSALLPVMSAVAPQPDSSRSFQPYPYAQTSMVQSQLQSIVVILLFSSGSSDLTAFLMTEARQYNTEVRLAVGKVADKVDQLTAKMDDLQRQGNLSMAVSSMSMETSMIMHNIQRIVQENECLKKEVFEKSSRIEEQNCKIGELINQNQRYMEQSHLLLEQRNDSLKSSSEQNQARLLQAEKDKVRLTEDLASSTARLSQLQLEVTSQQQKAVELQSKLSSVLQDSENHCQCIAALETQQKELKETAERAQAQYRSEKQLRKDLELRVNNLEEEVQDLRTDKESLERALVDRKKKWQAERQRREEEVEELRKSNQQEFDNLRAQLRKARTSTDSAVSEQLSQLQTELDEDWKRKCEQMLASAKDQHSTELADVTEQRDALQDKLTQLEEKYAALDKQGVAVKEKLERRITELKEKLAEQQSEASCLYLQVKRVMNGVFHSLRGEFDLSESYTGQAVLAVIVTTIKVSSASTASAVSNHCSTLSSTY</sequence>
<dbReference type="SUPFAM" id="SSF54534">
    <property type="entry name" value="FKBP-like"/>
    <property type="match status" value="1"/>
</dbReference>
<evidence type="ECO:0000259" key="4">
    <source>
        <dbReference type="PROSITE" id="PS50059"/>
    </source>
</evidence>
<dbReference type="InterPro" id="IPR056598">
    <property type="entry name" value="FKBP-15_dom"/>
</dbReference>
<dbReference type="Gene3D" id="3.10.50.40">
    <property type="match status" value="1"/>
</dbReference>
<name>A0A665W415_ECHNA</name>
<dbReference type="PROSITE" id="PS50059">
    <property type="entry name" value="FKBP_PPIASE"/>
    <property type="match status" value="1"/>
</dbReference>
<feature type="compositionally biased region" description="Low complexity" evidence="3">
    <location>
        <begin position="223"/>
        <end position="245"/>
    </location>
</feature>
<feature type="coiled-coil region" evidence="2">
    <location>
        <begin position="684"/>
        <end position="750"/>
    </location>
</feature>
<gene>
    <name evidence="5" type="primary">fkbp15b</name>
</gene>
<dbReference type="EC" id="5.2.1.8" evidence="1"/>
<reference evidence="5" key="3">
    <citation type="submission" date="2025-09" db="UniProtKB">
        <authorList>
            <consortium name="Ensembl"/>
        </authorList>
    </citation>
    <scope>IDENTIFICATION</scope>
</reference>
<accession>A0A665W415</accession>
<evidence type="ECO:0000256" key="1">
    <source>
        <dbReference type="PROSITE-ProRule" id="PRU00277"/>
    </source>
</evidence>
<dbReference type="Pfam" id="PF00254">
    <property type="entry name" value="FKBP_C"/>
    <property type="match status" value="1"/>
</dbReference>
<dbReference type="GO" id="GO:0003755">
    <property type="term" value="F:peptidyl-prolyl cis-trans isomerase activity"/>
    <property type="evidence" value="ECO:0007669"/>
    <property type="project" value="UniProtKB-KW"/>
</dbReference>
<feature type="domain" description="PPIase FKBP-type" evidence="4">
    <location>
        <begin position="123"/>
        <end position="215"/>
    </location>
</feature>
<keyword evidence="2" id="KW-0175">Coiled coil</keyword>
<keyword evidence="1" id="KW-0697">Rotamase</keyword>
<evidence type="ECO:0000256" key="2">
    <source>
        <dbReference type="SAM" id="Coils"/>
    </source>
</evidence>
<dbReference type="PANTHER" id="PTHR44927">
    <property type="entry name" value="FK506-BINDING PROTEIN 15"/>
    <property type="match status" value="1"/>
</dbReference>
<comment type="catalytic activity">
    <reaction evidence="1">
        <text>[protein]-peptidylproline (omega=180) = [protein]-peptidylproline (omega=0)</text>
        <dbReference type="Rhea" id="RHEA:16237"/>
        <dbReference type="Rhea" id="RHEA-COMP:10747"/>
        <dbReference type="Rhea" id="RHEA-COMP:10748"/>
        <dbReference type="ChEBI" id="CHEBI:83833"/>
        <dbReference type="ChEBI" id="CHEBI:83834"/>
        <dbReference type="EC" id="5.2.1.8"/>
    </reaction>
</comment>
<dbReference type="PANTHER" id="PTHR44927:SF1">
    <property type="entry name" value="FK506-BINDING PROTEIN 15"/>
    <property type="match status" value="1"/>
</dbReference>
<dbReference type="Ensembl" id="ENSENLT00000039600.1">
    <property type="protein sequence ID" value="ENSENLP00000038580.1"/>
    <property type="gene ID" value="ENSENLG00000015767.1"/>
</dbReference>
<evidence type="ECO:0000313" key="6">
    <source>
        <dbReference type="Proteomes" id="UP000472264"/>
    </source>
</evidence>
<dbReference type="InterPro" id="IPR001179">
    <property type="entry name" value="PPIase_FKBP_dom"/>
</dbReference>
<dbReference type="Proteomes" id="UP000472264">
    <property type="component" value="Chromosome 9"/>
</dbReference>
<dbReference type="InterPro" id="IPR046357">
    <property type="entry name" value="PPIase_dom_sf"/>
</dbReference>